<dbReference type="RefSeq" id="WP_279246508.1">
    <property type="nucleotide sequence ID" value="NZ_SHNN01000003.1"/>
</dbReference>
<sequence>MKLLKSLCLFSAASLLSGCYLEAFVGSGGEIKSLSGTRDCEVNSVCLFEVTDTNFNESFVAMPKPGYVFSKWKAGSGYLCGDDTNPICTANNTGYVGNPSADAIIASDYRYHIIPIFELAETSGTDAVVVDATGKVIGIPAAGLQEGQAGYGGEMTVYMTFDGLEGAHLAVLDTHEERVKQYERFIPAFYSDFGCDAPFIVMDAPQNEPAYAIATARQQFYAVDLSAEPVEYTRRTRWDDAAESCQTLGQTLLSTGLPMVPVEIDITWPIRVELR</sequence>
<comment type="caution">
    <text evidence="2">The sequence shown here is derived from an EMBL/GenBank/DDBJ whole genome shotgun (WGS) entry which is preliminary data.</text>
</comment>
<accession>A0ABT3TJJ6</accession>
<feature type="chain" id="PRO_5045131945" description="Bacterial repeat domain-containing protein" evidence="1">
    <location>
        <begin position="24"/>
        <end position="275"/>
    </location>
</feature>
<dbReference type="EMBL" id="SHNN01000003">
    <property type="protein sequence ID" value="MCX2982493.1"/>
    <property type="molecule type" value="Genomic_DNA"/>
</dbReference>
<evidence type="ECO:0000313" key="2">
    <source>
        <dbReference type="EMBL" id="MCX2982493.1"/>
    </source>
</evidence>
<dbReference type="PROSITE" id="PS51257">
    <property type="entry name" value="PROKAR_LIPOPROTEIN"/>
    <property type="match status" value="1"/>
</dbReference>
<reference evidence="2" key="1">
    <citation type="submission" date="2019-02" db="EMBL/GenBank/DDBJ databases">
        <authorList>
            <person name="Li S.-H."/>
        </authorList>
    </citation>
    <scope>NUCLEOTIDE SEQUENCE</scope>
    <source>
        <strain evidence="2">IMCC14734</strain>
    </source>
</reference>
<evidence type="ECO:0000313" key="3">
    <source>
        <dbReference type="Proteomes" id="UP001143362"/>
    </source>
</evidence>
<gene>
    <name evidence="2" type="ORF">EYC98_16645</name>
</gene>
<proteinExistence type="predicted"/>
<organism evidence="2 3">
    <name type="scientific">Candidatus Litorirhabdus singularis</name>
    <dbReference type="NCBI Taxonomy" id="2518993"/>
    <lineage>
        <taxon>Bacteria</taxon>
        <taxon>Pseudomonadati</taxon>
        <taxon>Pseudomonadota</taxon>
        <taxon>Gammaproteobacteria</taxon>
        <taxon>Cellvibrionales</taxon>
        <taxon>Halieaceae</taxon>
        <taxon>Candidatus Litorirhabdus</taxon>
    </lineage>
</organism>
<evidence type="ECO:0008006" key="4">
    <source>
        <dbReference type="Google" id="ProtNLM"/>
    </source>
</evidence>
<keyword evidence="1" id="KW-0732">Signal</keyword>
<keyword evidence="3" id="KW-1185">Reference proteome</keyword>
<feature type="signal peptide" evidence="1">
    <location>
        <begin position="1"/>
        <end position="23"/>
    </location>
</feature>
<evidence type="ECO:0000256" key="1">
    <source>
        <dbReference type="SAM" id="SignalP"/>
    </source>
</evidence>
<name>A0ABT3TJJ6_9GAMM</name>
<dbReference type="Proteomes" id="UP001143362">
    <property type="component" value="Unassembled WGS sequence"/>
</dbReference>
<protein>
    <recommendedName>
        <fullName evidence="4">Bacterial repeat domain-containing protein</fullName>
    </recommendedName>
</protein>